<proteinExistence type="predicted"/>
<comment type="caution">
    <text evidence="1">The sequence shown here is derived from an EMBL/GenBank/DDBJ whole genome shotgun (WGS) entry which is preliminary data.</text>
</comment>
<dbReference type="OrthoDB" id="9812484at2"/>
<name>A0A1R1AX89_PAELA</name>
<dbReference type="Proteomes" id="UP000187074">
    <property type="component" value="Unassembled WGS sequence"/>
</dbReference>
<sequence length="65" mass="7401">MNIRDIPLGELKKAKTKIALYEAGISFTHDRMFKDVLLDDIIAFLSEMDMHCKIAGAKPGRIPRR</sequence>
<reference evidence="1 2" key="1">
    <citation type="submission" date="2016-11" db="EMBL/GenBank/DDBJ databases">
        <title>Paenibacillus species isolates.</title>
        <authorList>
            <person name="Beno S.M."/>
        </authorList>
    </citation>
    <scope>NUCLEOTIDE SEQUENCE [LARGE SCALE GENOMIC DNA]</scope>
    <source>
        <strain evidence="1 2">FSL F4-0100</strain>
    </source>
</reference>
<dbReference type="RefSeq" id="WP_076324785.1">
    <property type="nucleotide sequence ID" value="NZ_MRTF01000008.1"/>
</dbReference>
<organism evidence="1 2">
    <name type="scientific">Paenibacillus lautus</name>
    <name type="common">Bacillus lautus</name>
    <dbReference type="NCBI Taxonomy" id="1401"/>
    <lineage>
        <taxon>Bacteria</taxon>
        <taxon>Bacillati</taxon>
        <taxon>Bacillota</taxon>
        <taxon>Bacilli</taxon>
        <taxon>Bacillales</taxon>
        <taxon>Paenibacillaceae</taxon>
        <taxon>Paenibacillus</taxon>
    </lineage>
</organism>
<gene>
    <name evidence="1" type="ORF">BK123_23465</name>
</gene>
<protein>
    <submittedName>
        <fullName evidence="1">Uncharacterized protein</fullName>
    </submittedName>
</protein>
<evidence type="ECO:0000313" key="2">
    <source>
        <dbReference type="Proteomes" id="UP000187074"/>
    </source>
</evidence>
<dbReference type="AlphaFoldDB" id="A0A1R1AX89"/>
<evidence type="ECO:0000313" key="1">
    <source>
        <dbReference type="EMBL" id="OME90257.1"/>
    </source>
</evidence>
<accession>A0A1R1AX89</accession>
<dbReference type="EMBL" id="MRTF01000008">
    <property type="protein sequence ID" value="OME90257.1"/>
    <property type="molecule type" value="Genomic_DNA"/>
</dbReference>